<dbReference type="InterPro" id="IPR025392">
    <property type="entry name" value="DUF4124"/>
</dbReference>
<feature type="compositionally biased region" description="Low complexity" evidence="1">
    <location>
        <begin position="28"/>
        <end position="48"/>
    </location>
</feature>
<gene>
    <name evidence="3" type="ORF">E1B00_10800</name>
</gene>
<evidence type="ECO:0000313" key="4">
    <source>
        <dbReference type="Proteomes" id="UP000305760"/>
    </source>
</evidence>
<evidence type="ECO:0000256" key="1">
    <source>
        <dbReference type="SAM" id="MobiDB-lite"/>
    </source>
</evidence>
<dbReference type="RefSeq" id="WP_139448591.1">
    <property type="nucleotide sequence ID" value="NZ_SMDR01000002.1"/>
</dbReference>
<feature type="domain" description="DUF4124" evidence="2">
    <location>
        <begin position="45"/>
        <end position="86"/>
    </location>
</feature>
<reference evidence="3 4" key="1">
    <citation type="submission" date="2019-03" db="EMBL/GenBank/DDBJ databases">
        <title>Arenimonas daejeonensis sp. nov., isolated from compost.</title>
        <authorList>
            <person name="Jeon C.O."/>
        </authorList>
    </citation>
    <scope>NUCLEOTIDE SEQUENCE [LARGE SCALE GENOMIC DNA]</scope>
    <source>
        <strain evidence="3 4">R29</strain>
    </source>
</reference>
<comment type="caution">
    <text evidence="3">The sequence shown here is derived from an EMBL/GenBank/DDBJ whole genome shotgun (WGS) entry which is preliminary data.</text>
</comment>
<proteinExistence type="predicted"/>
<feature type="region of interest" description="Disordered" evidence="1">
    <location>
        <begin position="23"/>
        <end position="48"/>
    </location>
</feature>
<dbReference type="Proteomes" id="UP000305760">
    <property type="component" value="Unassembled WGS sequence"/>
</dbReference>
<sequence>MRLAWAIVAGLAVGAAIGGWSMWRDRAAGPPGATGTRTPPAAADPAAPAPTLYRWRDDAGTLHITDRPPAGRPYEVVTLRDDQNVVSMSGPAPEPEPEAAPAD</sequence>
<evidence type="ECO:0000313" key="3">
    <source>
        <dbReference type="EMBL" id="TNJ33810.1"/>
    </source>
</evidence>
<dbReference type="AlphaFoldDB" id="A0A5C4RRK6"/>
<dbReference type="EMBL" id="SMDR01000002">
    <property type="protein sequence ID" value="TNJ33810.1"/>
    <property type="molecule type" value="Genomic_DNA"/>
</dbReference>
<protein>
    <submittedName>
        <fullName evidence="3">DUF4124 domain-containing protein</fullName>
    </submittedName>
</protein>
<accession>A0A5C4RRK6</accession>
<organism evidence="3 4">
    <name type="scientific">Arenimonas terrae</name>
    <dbReference type="NCBI Taxonomy" id="2546226"/>
    <lineage>
        <taxon>Bacteria</taxon>
        <taxon>Pseudomonadati</taxon>
        <taxon>Pseudomonadota</taxon>
        <taxon>Gammaproteobacteria</taxon>
        <taxon>Lysobacterales</taxon>
        <taxon>Lysobacteraceae</taxon>
        <taxon>Arenimonas</taxon>
    </lineage>
</organism>
<name>A0A5C4RRK6_9GAMM</name>
<keyword evidence="4" id="KW-1185">Reference proteome</keyword>
<dbReference type="Pfam" id="PF13511">
    <property type="entry name" value="DUF4124"/>
    <property type="match status" value="1"/>
</dbReference>
<evidence type="ECO:0000259" key="2">
    <source>
        <dbReference type="Pfam" id="PF13511"/>
    </source>
</evidence>
<dbReference type="OrthoDB" id="6027736at2"/>